<reference evidence="2 5" key="1">
    <citation type="journal article" date="2011" name="Nature">
        <title>The Medicago genome provides insight into the evolution of rhizobial symbioses.</title>
        <authorList>
            <person name="Young N.D."/>
            <person name="Debelle F."/>
            <person name="Oldroyd G.E."/>
            <person name="Geurts R."/>
            <person name="Cannon S.B."/>
            <person name="Udvardi M.K."/>
            <person name="Benedito V.A."/>
            <person name="Mayer K.F."/>
            <person name="Gouzy J."/>
            <person name="Schoof H."/>
            <person name="Van de Peer Y."/>
            <person name="Proost S."/>
            <person name="Cook D.R."/>
            <person name="Meyers B.C."/>
            <person name="Spannagl M."/>
            <person name="Cheung F."/>
            <person name="De Mita S."/>
            <person name="Krishnakumar V."/>
            <person name="Gundlach H."/>
            <person name="Zhou S."/>
            <person name="Mudge J."/>
            <person name="Bharti A.K."/>
            <person name="Murray J.D."/>
            <person name="Naoumkina M.A."/>
            <person name="Rosen B."/>
            <person name="Silverstein K.A."/>
            <person name="Tang H."/>
            <person name="Rombauts S."/>
            <person name="Zhao P.X."/>
            <person name="Zhou P."/>
            <person name="Barbe V."/>
            <person name="Bardou P."/>
            <person name="Bechner M."/>
            <person name="Bellec A."/>
            <person name="Berger A."/>
            <person name="Berges H."/>
            <person name="Bidwell S."/>
            <person name="Bisseling T."/>
            <person name="Choisne N."/>
            <person name="Couloux A."/>
            <person name="Denny R."/>
            <person name="Deshpande S."/>
            <person name="Dai X."/>
            <person name="Doyle J.J."/>
            <person name="Dudez A.M."/>
            <person name="Farmer A.D."/>
            <person name="Fouteau S."/>
            <person name="Franken C."/>
            <person name="Gibelin C."/>
            <person name="Gish J."/>
            <person name="Goldstein S."/>
            <person name="Gonzalez A.J."/>
            <person name="Green P.J."/>
            <person name="Hallab A."/>
            <person name="Hartog M."/>
            <person name="Hua A."/>
            <person name="Humphray S.J."/>
            <person name="Jeong D.H."/>
            <person name="Jing Y."/>
            <person name="Jocker A."/>
            <person name="Kenton S.M."/>
            <person name="Kim D.J."/>
            <person name="Klee K."/>
            <person name="Lai H."/>
            <person name="Lang C."/>
            <person name="Lin S."/>
            <person name="Macmil S.L."/>
            <person name="Magdelenat G."/>
            <person name="Matthews L."/>
            <person name="McCorrison J."/>
            <person name="Monaghan E.L."/>
            <person name="Mun J.H."/>
            <person name="Najar F.Z."/>
            <person name="Nicholson C."/>
            <person name="Noirot C."/>
            <person name="O'Bleness M."/>
            <person name="Paule C.R."/>
            <person name="Poulain J."/>
            <person name="Prion F."/>
            <person name="Qin B."/>
            <person name="Qu C."/>
            <person name="Retzel E.F."/>
            <person name="Riddle C."/>
            <person name="Sallet E."/>
            <person name="Samain S."/>
            <person name="Samson N."/>
            <person name="Sanders I."/>
            <person name="Saurat O."/>
            <person name="Scarpelli C."/>
            <person name="Schiex T."/>
            <person name="Segurens B."/>
            <person name="Severin A.J."/>
            <person name="Sherrier D.J."/>
            <person name="Shi R."/>
            <person name="Sims S."/>
            <person name="Singer S.R."/>
            <person name="Sinharoy S."/>
            <person name="Sterck L."/>
            <person name="Viollet A."/>
            <person name="Wang B.B."/>
            <person name="Wang K."/>
            <person name="Wang M."/>
            <person name="Wang X."/>
            <person name="Warfsmann J."/>
            <person name="Weissenbach J."/>
            <person name="White D.D."/>
            <person name="White J.D."/>
            <person name="Wiley G.B."/>
            <person name="Wincker P."/>
            <person name="Xing Y."/>
            <person name="Yang L."/>
            <person name="Yao Z."/>
            <person name="Ying F."/>
            <person name="Zhai J."/>
            <person name="Zhou L."/>
            <person name="Zuber A."/>
            <person name="Denarie J."/>
            <person name="Dixon R.A."/>
            <person name="May G.D."/>
            <person name="Schwartz D.C."/>
            <person name="Rogers J."/>
            <person name="Quetier F."/>
            <person name="Town C.D."/>
            <person name="Roe B.A."/>
        </authorList>
    </citation>
    <scope>NUCLEOTIDE SEQUENCE [LARGE SCALE GENOMIC DNA]</scope>
    <source>
        <strain evidence="2">A17</strain>
        <strain evidence="4 5">cv. Jemalong A17</strain>
    </source>
</reference>
<dbReference type="AlphaFoldDB" id="G7L533"/>
<dbReference type="STRING" id="3880.G7L533"/>
<evidence type="ECO:0000313" key="5">
    <source>
        <dbReference type="Proteomes" id="UP000002051"/>
    </source>
</evidence>
<reference evidence="4" key="3">
    <citation type="submission" date="2015-04" db="UniProtKB">
        <authorList>
            <consortium name="EnsemblPlants"/>
        </authorList>
    </citation>
    <scope>IDENTIFICATION</scope>
    <source>
        <strain evidence="4">cv. Jemalong A17</strain>
    </source>
</reference>
<dbReference type="eggNOG" id="ENOG502SE75">
    <property type="taxonomic scope" value="Eukaryota"/>
</dbReference>
<dbReference type="Proteomes" id="UP000002051">
    <property type="component" value="Unassembled WGS sequence"/>
</dbReference>
<evidence type="ECO:0000313" key="2">
    <source>
        <dbReference type="EMBL" id="AES82811.1"/>
    </source>
</evidence>
<dbReference type="Proteomes" id="UP000265566">
    <property type="component" value="Chromosome 7"/>
</dbReference>
<evidence type="ECO:0000313" key="4">
    <source>
        <dbReference type="EnsemblPlants" id="AES82811"/>
    </source>
</evidence>
<dbReference type="Gramene" id="rna44437">
    <property type="protein sequence ID" value="RHN49590.1"/>
    <property type="gene ID" value="gene44437"/>
</dbReference>
<name>G7L533_MEDTR</name>
<protein>
    <submittedName>
        <fullName evidence="2 4">Uncharacterized protein</fullName>
    </submittedName>
</protein>
<dbReference type="HOGENOM" id="CLU_2254162_0_0_1"/>
<dbReference type="PaxDb" id="3880-AES82811"/>
<dbReference type="EnsemblPlants" id="AES82811">
    <property type="protein sequence ID" value="AES82811"/>
    <property type="gene ID" value="MTR_7g118070"/>
</dbReference>
<evidence type="ECO:0000256" key="1">
    <source>
        <dbReference type="SAM" id="MobiDB-lite"/>
    </source>
</evidence>
<feature type="region of interest" description="Disordered" evidence="1">
    <location>
        <begin position="84"/>
        <end position="104"/>
    </location>
</feature>
<sequence>MGNACFGKKMSNKGVVHPVVVHRIRDQAVTIKVKMTKGQLKDLIGKVDTNNDNLELGHLIVQECSKGRLRARVVAAAVGDHHDHSYKFSKGQSLRPIQEHSEDV</sequence>
<proteinExistence type="predicted"/>
<keyword evidence="5" id="KW-1185">Reference proteome</keyword>
<dbReference type="EMBL" id="PSQE01000007">
    <property type="protein sequence ID" value="RHN49590.1"/>
    <property type="molecule type" value="Genomic_DNA"/>
</dbReference>
<accession>G7L533</accession>
<dbReference type="EMBL" id="CM001223">
    <property type="protein sequence ID" value="AES82811.1"/>
    <property type="molecule type" value="Genomic_DNA"/>
</dbReference>
<reference evidence="2 5" key="2">
    <citation type="journal article" date="2014" name="BMC Genomics">
        <title>An improved genome release (version Mt4.0) for the model legume Medicago truncatula.</title>
        <authorList>
            <person name="Tang H."/>
            <person name="Krishnakumar V."/>
            <person name="Bidwell S."/>
            <person name="Rosen B."/>
            <person name="Chan A."/>
            <person name="Zhou S."/>
            <person name="Gentzbittel L."/>
            <person name="Childs K.L."/>
            <person name="Yandell M."/>
            <person name="Gundlach H."/>
            <person name="Mayer K.F."/>
            <person name="Schwartz D.C."/>
            <person name="Town C.D."/>
        </authorList>
    </citation>
    <scope>GENOME REANNOTATION</scope>
    <source>
        <strain evidence="4 5">cv. Jemalong A17</strain>
    </source>
</reference>
<reference evidence="3" key="4">
    <citation type="journal article" date="2018" name="Nat. Plants">
        <title>Whole-genome landscape of Medicago truncatula symbiotic genes.</title>
        <authorList>
            <person name="Pecrix Y."/>
            <person name="Gamas P."/>
            <person name="Carrere S."/>
        </authorList>
    </citation>
    <scope>NUCLEOTIDE SEQUENCE</scope>
    <source>
        <tissue evidence="3">Leaves</tissue>
    </source>
</reference>
<gene>
    <name evidence="2" type="ordered locus">MTR_7g118070</name>
    <name evidence="3" type="ORF">MtrunA17_Chr7g0276141</name>
</gene>
<organism evidence="2 5">
    <name type="scientific">Medicago truncatula</name>
    <name type="common">Barrel medic</name>
    <name type="synonym">Medicago tribuloides</name>
    <dbReference type="NCBI Taxonomy" id="3880"/>
    <lineage>
        <taxon>Eukaryota</taxon>
        <taxon>Viridiplantae</taxon>
        <taxon>Streptophyta</taxon>
        <taxon>Embryophyta</taxon>
        <taxon>Tracheophyta</taxon>
        <taxon>Spermatophyta</taxon>
        <taxon>Magnoliopsida</taxon>
        <taxon>eudicotyledons</taxon>
        <taxon>Gunneridae</taxon>
        <taxon>Pentapetalae</taxon>
        <taxon>rosids</taxon>
        <taxon>fabids</taxon>
        <taxon>Fabales</taxon>
        <taxon>Fabaceae</taxon>
        <taxon>Papilionoideae</taxon>
        <taxon>50 kb inversion clade</taxon>
        <taxon>NPAAA clade</taxon>
        <taxon>Hologalegina</taxon>
        <taxon>IRL clade</taxon>
        <taxon>Trifolieae</taxon>
        <taxon>Medicago</taxon>
    </lineage>
</organism>
<dbReference type="OMA" id="PSEDHKE"/>
<evidence type="ECO:0000313" key="3">
    <source>
        <dbReference type="EMBL" id="RHN49590.1"/>
    </source>
</evidence>